<keyword evidence="15" id="KW-1185">Reference proteome</keyword>
<evidence type="ECO:0000256" key="1">
    <source>
        <dbReference type="ARBA" id="ARBA00004123"/>
    </source>
</evidence>
<evidence type="ECO:0000256" key="7">
    <source>
        <dbReference type="ARBA" id="ARBA00023128"/>
    </source>
</evidence>
<dbReference type="GO" id="GO:0047631">
    <property type="term" value="F:ADP-ribose diphosphatase activity"/>
    <property type="evidence" value="ECO:0007669"/>
    <property type="project" value="TreeGrafter"/>
</dbReference>
<dbReference type="Proteomes" id="UP001054902">
    <property type="component" value="Unassembled WGS sequence"/>
</dbReference>
<dbReference type="InterPro" id="IPR015797">
    <property type="entry name" value="NUDIX_hydrolase-like_dom_sf"/>
</dbReference>
<dbReference type="SUPFAM" id="SSF55811">
    <property type="entry name" value="Nudix"/>
    <property type="match status" value="1"/>
</dbReference>
<comment type="subcellular location">
    <subcellularLocation>
        <location evidence="3">Cytoplasm</location>
    </subcellularLocation>
    <subcellularLocation>
        <location evidence="2">Mitochondrion</location>
    </subcellularLocation>
    <subcellularLocation>
        <location evidence="1">Nucleus</location>
    </subcellularLocation>
</comment>
<feature type="chain" id="PRO_5042271559" description="Nucleoside diphosphate-linked moiety X motif 6" evidence="12">
    <location>
        <begin position="21"/>
        <end position="390"/>
    </location>
</feature>
<name>A0AAD3H871_9STRA</name>
<gene>
    <name evidence="14" type="ORF">CTEN210_10000</name>
</gene>
<evidence type="ECO:0000313" key="15">
    <source>
        <dbReference type="Proteomes" id="UP001054902"/>
    </source>
</evidence>
<keyword evidence="6 11" id="KW-0378">Hydrolase</keyword>
<dbReference type="PANTHER" id="PTHR13994:SF13">
    <property type="entry name" value="FI03680P"/>
    <property type="match status" value="1"/>
</dbReference>
<proteinExistence type="inferred from homology"/>
<dbReference type="GO" id="GO:0035529">
    <property type="term" value="F:NADH pyrophosphatase activity"/>
    <property type="evidence" value="ECO:0007669"/>
    <property type="project" value="TreeGrafter"/>
</dbReference>
<keyword evidence="5" id="KW-0963">Cytoplasm</keyword>
<dbReference type="CDD" id="cd04670">
    <property type="entry name" value="NUDIX_ASFGF2_Nudt6"/>
    <property type="match status" value="1"/>
</dbReference>
<dbReference type="EMBL" id="BLLK01000047">
    <property type="protein sequence ID" value="GFH53524.1"/>
    <property type="molecule type" value="Genomic_DNA"/>
</dbReference>
<dbReference type="PROSITE" id="PS51462">
    <property type="entry name" value="NUDIX"/>
    <property type="match status" value="1"/>
</dbReference>
<dbReference type="GO" id="GO:0005634">
    <property type="term" value="C:nucleus"/>
    <property type="evidence" value="ECO:0007669"/>
    <property type="project" value="UniProtKB-SubCell"/>
</dbReference>
<dbReference type="InterPro" id="IPR040618">
    <property type="entry name" value="Pre-Nudix"/>
</dbReference>
<comment type="caution">
    <text evidence="14">The sequence shown here is derived from an EMBL/GenBank/DDBJ whole genome shotgun (WGS) entry which is preliminary data.</text>
</comment>
<dbReference type="Pfam" id="PF18290">
    <property type="entry name" value="Nudix_hydro"/>
    <property type="match status" value="1"/>
</dbReference>
<protein>
    <recommendedName>
        <fullName evidence="10">Nucleoside diphosphate-linked moiety X motif 6</fullName>
    </recommendedName>
</protein>
<dbReference type="Pfam" id="PF00293">
    <property type="entry name" value="NUDIX"/>
    <property type="match status" value="1"/>
</dbReference>
<evidence type="ECO:0000259" key="13">
    <source>
        <dbReference type="PROSITE" id="PS51462"/>
    </source>
</evidence>
<evidence type="ECO:0000256" key="10">
    <source>
        <dbReference type="ARBA" id="ARBA00068898"/>
    </source>
</evidence>
<dbReference type="AlphaFoldDB" id="A0AAD3H871"/>
<dbReference type="FunFam" id="3.90.79.10:FF:000027">
    <property type="entry name" value="nucleoside diphosphate-linked moiety X motif 6"/>
    <property type="match status" value="1"/>
</dbReference>
<evidence type="ECO:0000256" key="4">
    <source>
        <dbReference type="ARBA" id="ARBA00005582"/>
    </source>
</evidence>
<sequence length="390" mass="43388">MKISSTSIGMMLSSLTLTRGFVMNQTKTRARAINQVWTKARSQKRAQTTRILTNISGGDSSYSSIHGNSARILSTSAAVVTAASMIENETLCEDSSFPEEILQYDTYNGVTVYLEKLSENKSIDKLKITLEKSLTQWKNEGKRGIWIHIPSNYSAIVPICTELGFDFQHAKNGLLVMTQWLPTETSSRLPHGPTHQVGIGAVILHPETHEMLVVQEKTGPAAKRKLWKMPTGLTDPGEDIVEAAIREAKEETGLDVEFDRIICMRQAHGGIFNQSDMFFVCLLDLAPKYKSGLKNGEDVPLIPQEEEIAEIKWMPMEEFAAQDLWQGSPLYEEMNGAMIRVANSVMHEAAKKEGKEHANCSSEDEQCGLVAKNLPIGWRPGSQTIYVSRL</sequence>
<dbReference type="Gene3D" id="3.40.630.30">
    <property type="match status" value="1"/>
</dbReference>
<comment type="function">
    <text evidence="9">May contribute to the regulation of cell proliferation.</text>
</comment>
<organism evidence="14 15">
    <name type="scientific">Chaetoceros tenuissimus</name>
    <dbReference type="NCBI Taxonomy" id="426638"/>
    <lineage>
        <taxon>Eukaryota</taxon>
        <taxon>Sar</taxon>
        <taxon>Stramenopiles</taxon>
        <taxon>Ochrophyta</taxon>
        <taxon>Bacillariophyta</taxon>
        <taxon>Coscinodiscophyceae</taxon>
        <taxon>Chaetocerotophycidae</taxon>
        <taxon>Chaetocerotales</taxon>
        <taxon>Chaetocerotaceae</taxon>
        <taxon>Chaetoceros</taxon>
    </lineage>
</organism>
<dbReference type="PROSITE" id="PS00893">
    <property type="entry name" value="NUDIX_BOX"/>
    <property type="match status" value="1"/>
</dbReference>
<keyword evidence="12" id="KW-0732">Signal</keyword>
<dbReference type="Gene3D" id="3.90.79.10">
    <property type="entry name" value="Nucleoside Triphosphate Pyrophosphohydrolase"/>
    <property type="match status" value="1"/>
</dbReference>
<dbReference type="InterPro" id="IPR020084">
    <property type="entry name" value="NUDIX_hydrolase_CS"/>
</dbReference>
<keyword evidence="8" id="KW-0539">Nucleus</keyword>
<dbReference type="PANTHER" id="PTHR13994">
    <property type="entry name" value="NUDIX HYDROLASE RELATED"/>
    <property type="match status" value="1"/>
</dbReference>
<comment type="similarity">
    <text evidence="4 11">Belongs to the Nudix hydrolase family.</text>
</comment>
<evidence type="ECO:0000256" key="3">
    <source>
        <dbReference type="ARBA" id="ARBA00004496"/>
    </source>
</evidence>
<dbReference type="InterPro" id="IPR020476">
    <property type="entry name" value="Nudix_hydrolase"/>
</dbReference>
<feature type="domain" description="Nudix hydrolase" evidence="13">
    <location>
        <begin position="194"/>
        <end position="337"/>
    </location>
</feature>
<dbReference type="InterPro" id="IPR003293">
    <property type="entry name" value="Nudix_hydrolase6-like"/>
</dbReference>
<keyword evidence="7" id="KW-0496">Mitochondrion</keyword>
<evidence type="ECO:0000256" key="11">
    <source>
        <dbReference type="RuleBase" id="RU003476"/>
    </source>
</evidence>
<evidence type="ECO:0000256" key="8">
    <source>
        <dbReference type="ARBA" id="ARBA00023242"/>
    </source>
</evidence>
<feature type="signal peptide" evidence="12">
    <location>
        <begin position="1"/>
        <end position="20"/>
    </location>
</feature>
<evidence type="ECO:0000256" key="5">
    <source>
        <dbReference type="ARBA" id="ARBA00022490"/>
    </source>
</evidence>
<accession>A0AAD3H871</accession>
<dbReference type="InterPro" id="IPR000086">
    <property type="entry name" value="NUDIX_hydrolase_dom"/>
</dbReference>
<reference evidence="14 15" key="1">
    <citation type="journal article" date="2021" name="Sci. Rep.">
        <title>The genome of the diatom Chaetoceros tenuissimus carries an ancient integrated fragment of an extant virus.</title>
        <authorList>
            <person name="Hongo Y."/>
            <person name="Kimura K."/>
            <person name="Takaki Y."/>
            <person name="Yoshida Y."/>
            <person name="Baba S."/>
            <person name="Kobayashi G."/>
            <person name="Nagasaki K."/>
            <person name="Hano T."/>
            <person name="Tomaru Y."/>
        </authorList>
    </citation>
    <scope>NUCLEOTIDE SEQUENCE [LARGE SCALE GENOMIC DNA]</scope>
    <source>
        <strain evidence="14 15">NIES-3715</strain>
    </source>
</reference>
<dbReference type="PRINTS" id="PR00502">
    <property type="entry name" value="NUDIXFAMILY"/>
</dbReference>
<evidence type="ECO:0000256" key="6">
    <source>
        <dbReference type="ARBA" id="ARBA00022801"/>
    </source>
</evidence>
<evidence type="ECO:0000256" key="2">
    <source>
        <dbReference type="ARBA" id="ARBA00004173"/>
    </source>
</evidence>
<dbReference type="GO" id="GO:0005739">
    <property type="term" value="C:mitochondrion"/>
    <property type="evidence" value="ECO:0007669"/>
    <property type="project" value="UniProtKB-SubCell"/>
</dbReference>
<dbReference type="GO" id="GO:0051287">
    <property type="term" value="F:NAD binding"/>
    <property type="evidence" value="ECO:0007669"/>
    <property type="project" value="TreeGrafter"/>
</dbReference>
<evidence type="ECO:0000256" key="9">
    <source>
        <dbReference type="ARBA" id="ARBA00057091"/>
    </source>
</evidence>
<evidence type="ECO:0000256" key="12">
    <source>
        <dbReference type="SAM" id="SignalP"/>
    </source>
</evidence>
<evidence type="ECO:0000313" key="14">
    <source>
        <dbReference type="EMBL" id="GFH53524.1"/>
    </source>
</evidence>